<dbReference type="AlphaFoldDB" id="A0A7W8HBD5"/>
<evidence type="ECO:0000313" key="2">
    <source>
        <dbReference type="Proteomes" id="UP000543642"/>
    </source>
</evidence>
<keyword evidence="2" id="KW-1185">Reference proteome</keyword>
<dbReference type="EMBL" id="JACHFW010000010">
    <property type="protein sequence ID" value="MBB5265334.1"/>
    <property type="molecule type" value="Genomic_DNA"/>
</dbReference>
<protein>
    <submittedName>
        <fullName evidence="1">Uncharacterized protein</fullName>
    </submittedName>
</protein>
<gene>
    <name evidence="1" type="ORF">HNP82_002477</name>
</gene>
<comment type="caution">
    <text evidence="1">The sequence shown here is derived from an EMBL/GenBank/DDBJ whole genome shotgun (WGS) entry which is preliminary data.</text>
</comment>
<organism evidence="1 2">
    <name type="scientific">Catenibacillus scindens</name>
    <dbReference type="NCBI Taxonomy" id="673271"/>
    <lineage>
        <taxon>Bacteria</taxon>
        <taxon>Bacillati</taxon>
        <taxon>Bacillota</taxon>
        <taxon>Clostridia</taxon>
        <taxon>Lachnospirales</taxon>
        <taxon>Lachnospiraceae</taxon>
        <taxon>Catenibacillus</taxon>
    </lineage>
</organism>
<name>A0A7W8HBD5_9FIRM</name>
<reference evidence="1 2" key="1">
    <citation type="submission" date="2020-08" db="EMBL/GenBank/DDBJ databases">
        <title>Genomic Encyclopedia of Type Strains, Phase IV (KMG-IV): sequencing the most valuable type-strain genomes for metagenomic binning, comparative biology and taxonomic classification.</title>
        <authorList>
            <person name="Goeker M."/>
        </authorList>
    </citation>
    <scope>NUCLEOTIDE SEQUENCE [LARGE SCALE GENOMIC DNA]</scope>
    <source>
        <strain evidence="1 2">DSM 106146</strain>
    </source>
</reference>
<proteinExistence type="predicted"/>
<evidence type="ECO:0000313" key="1">
    <source>
        <dbReference type="EMBL" id="MBB5265334.1"/>
    </source>
</evidence>
<dbReference type="RefSeq" id="WP_183775187.1">
    <property type="nucleotide sequence ID" value="NZ_JACHFW010000010.1"/>
</dbReference>
<accession>A0A7W8HBD5</accession>
<dbReference type="Proteomes" id="UP000543642">
    <property type="component" value="Unassembled WGS sequence"/>
</dbReference>
<sequence>MREQKFHIYLDSHERTILLHSLVELKNQLLAQGRYADCVDELIFKVTGAPLKRLKVQHDCGRV</sequence>